<dbReference type="Proteomes" id="UP000254425">
    <property type="component" value="Chromosome"/>
</dbReference>
<dbReference type="InterPro" id="IPR011991">
    <property type="entry name" value="ArsR-like_HTH"/>
</dbReference>
<dbReference type="InterPro" id="IPR036388">
    <property type="entry name" value="WH-like_DNA-bd_sf"/>
</dbReference>
<accession>A0A345XPX2</accession>
<evidence type="ECO:0000313" key="3">
    <source>
        <dbReference type="Proteomes" id="UP000254425"/>
    </source>
</evidence>
<dbReference type="EMBL" id="CP031320">
    <property type="protein sequence ID" value="AXK33688.1"/>
    <property type="molecule type" value="Genomic_DNA"/>
</dbReference>
<dbReference type="Gene3D" id="3.30.420.40">
    <property type="match status" value="2"/>
</dbReference>
<comment type="similarity">
    <text evidence="1">Belongs to the ROK (NagC/XylR) family.</text>
</comment>
<keyword evidence="3" id="KW-1185">Reference proteome</keyword>
<dbReference type="PANTHER" id="PTHR18964">
    <property type="entry name" value="ROK (REPRESSOR, ORF, KINASE) FAMILY"/>
    <property type="match status" value="1"/>
</dbReference>
<dbReference type="RefSeq" id="WP_208878695.1">
    <property type="nucleotide sequence ID" value="NZ_CP031320.1"/>
</dbReference>
<proteinExistence type="inferred from homology"/>
<dbReference type="InterPro" id="IPR043129">
    <property type="entry name" value="ATPase_NBD"/>
</dbReference>
<dbReference type="PROSITE" id="PS01125">
    <property type="entry name" value="ROK"/>
    <property type="match status" value="1"/>
</dbReference>
<dbReference type="SUPFAM" id="SSF53067">
    <property type="entry name" value="Actin-like ATPase domain"/>
    <property type="match status" value="1"/>
</dbReference>
<dbReference type="InterPro" id="IPR000600">
    <property type="entry name" value="ROK"/>
</dbReference>
<protein>
    <submittedName>
        <fullName evidence="2">ROK family transcriptional regulator</fullName>
    </submittedName>
</protein>
<evidence type="ECO:0000313" key="2">
    <source>
        <dbReference type="EMBL" id="AXK33688.1"/>
    </source>
</evidence>
<dbReference type="InterPro" id="IPR049874">
    <property type="entry name" value="ROK_cs"/>
</dbReference>
<dbReference type="PANTHER" id="PTHR18964:SF173">
    <property type="entry name" value="GLUCOKINASE"/>
    <property type="match status" value="1"/>
</dbReference>
<reference evidence="2 3" key="1">
    <citation type="submission" date="2018-07" db="EMBL/GenBank/DDBJ databases">
        <title>Draft genome of the type strain Streptomyces armeniacus ATCC 15676.</title>
        <authorList>
            <person name="Labana P."/>
            <person name="Gosse J.T."/>
            <person name="Boddy C.N."/>
        </authorList>
    </citation>
    <scope>NUCLEOTIDE SEQUENCE [LARGE SCALE GENOMIC DNA]</scope>
    <source>
        <strain evidence="2 3">ATCC 15676</strain>
    </source>
</reference>
<gene>
    <name evidence="2" type="ORF">DVA86_14515</name>
</gene>
<dbReference type="KEGG" id="sarm:DVA86_14515"/>
<dbReference type="AlphaFoldDB" id="A0A345XPX2"/>
<organism evidence="2 3">
    <name type="scientific">Streptomyces armeniacus</name>
    <dbReference type="NCBI Taxonomy" id="83291"/>
    <lineage>
        <taxon>Bacteria</taxon>
        <taxon>Bacillati</taxon>
        <taxon>Actinomycetota</taxon>
        <taxon>Actinomycetes</taxon>
        <taxon>Kitasatosporales</taxon>
        <taxon>Streptomycetaceae</taxon>
        <taxon>Streptomyces</taxon>
    </lineage>
</organism>
<dbReference type="Pfam" id="PF13412">
    <property type="entry name" value="HTH_24"/>
    <property type="match status" value="1"/>
</dbReference>
<sequence>MRNTPQGSLQSLREQNRERVLELLREHGELHRAELARRTGLSRTTVSTIIVGLLSDGLVSESTVSGPASGRRGGMLTLNPDLGVILGIDVSLATARLVVADTSHRVLQRGVVELPSHLGWSERLDRAADLARELVASAGRSMDLVVGAGLGVPGPVNQFTGEVAASSNSLGWEGVLAGEELSRRLGVAVALDNTSHLASLAEVVWGAGQGCRNVIYVKIANGVGAGFMIDGRIFRGAVGAAGELGHIGINETGPACRCGNRGCLEVYTAVPAVLRALQPEYGELITLDEALRLAREGERSCRRVLSDTGLLLGRALAGVANLLNPELVIVGGDLAAADDLLLSPLRTALERNALKIISASVRVAPGELGDEAGALGGVALVLREADRLVTSS</sequence>
<dbReference type="InterPro" id="IPR036390">
    <property type="entry name" value="WH_DNA-bd_sf"/>
</dbReference>
<dbReference type="SUPFAM" id="SSF46785">
    <property type="entry name" value="Winged helix' DNA-binding domain"/>
    <property type="match status" value="1"/>
</dbReference>
<dbReference type="Gene3D" id="1.10.10.10">
    <property type="entry name" value="Winged helix-like DNA-binding domain superfamily/Winged helix DNA-binding domain"/>
    <property type="match status" value="1"/>
</dbReference>
<name>A0A345XPX2_9ACTN</name>
<dbReference type="Pfam" id="PF00480">
    <property type="entry name" value="ROK"/>
    <property type="match status" value="1"/>
</dbReference>
<dbReference type="CDD" id="cd00090">
    <property type="entry name" value="HTH_ARSR"/>
    <property type="match status" value="1"/>
</dbReference>
<evidence type="ECO:0000256" key="1">
    <source>
        <dbReference type="ARBA" id="ARBA00006479"/>
    </source>
</evidence>